<evidence type="ECO:0008006" key="3">
    <source>
        <dbReference type="Google" id="ProtNLM"/>
    </source>
</evidence>
<gene>
    <name evidence="1" type="ORF">AOQ84DRAFT_388639</name>
</gene>
<proteinExistence type="predicted"/>
<name>A0A8E2F230_9PEZI</name>
<dbReference type="Proteomes" id="UP000250140">
    <property type="component" value="Unassembled WGS sequence"/>
</dbReference>
<dbReference type="EMBL" id="KV749604">
    <property type="protein sequence ID" value="OCL08726.1"/>
    <property type="molecule type" value="Genomic_DNA"/>
</dbReference>
<reference evidence="1 2" key="1">
    <citation type="journal article" date="2016" name="Nat. Commun.">
        <title>Ectomycorrhizal ecology is imprinted in the genome of the dominant symbiotic fungus Cenococcum geophilum.</title>
        <authorList>
            <consortium name="DOE Joint Genome Institute"/>
            <person name="Peter M."/>
            <person name="Kohler A."/>
            <person name="Ohm R.A."/>
            <person name="Kuo A."/>
            <person name="Krutzmann J."/>
            <person name="Morin E."/>
            <person name="Arend M."/>
            <person name="Barry K.W."/>
            <person name="Binder M."/>
            <person name="Choi C."/>
            <person name="Clum A."/>
            <person name="Copeland A."/>
            <person name="Grisel N."/>
            <person name="Haridas S."/>
            <person name="Kipfer T."/>
            <person name="LaButti K."/>
            <person name="Lindquist E."/>
            <person name="Lipzen A."/>
            <person name="Maire R."/>
            <person name="Meier B."/>
            <person name="Mihaltcheva S."/>
            <person name="Molinier V."/>
            <person name="Murat C."/>
            <person name="Poggeler S."/>
            <person name="Quandt C.A."/>
            <person name="Sperisen C."/>
            <person name="Tritt A."/>
            <person name="Tisserant E."/>
            <person name="Crous P.W."/>
            <person name="Henrissat B."/>
            <person name="Nehls U."/>
            <person name="Egli S."/>
            <person name="Spatafora J.W."/>
            <person name="Grigoriev I.V."/>
            <person name="Martin F.M."/>
        </authorList>
    </citation>
    <scope>NUCLEOTIDE SEQUENCE [LARGE SCALE GENOMIC DNA]</scope>
    <source>
        <strain evidence="1 2">CBS 207.34</strain>
    </source>
</reference>
<dbReference type="OrthoDB" id="3468019at2759"/>
<accession>A0A8E2F230</accession>
<evidence type="ECO:0000313" key="1">
    <source>
        <dbReference type="EMBL" id="OCL08726.1"/>
    </source>
</evidence>
<keyword evidence="2" id="KW-1185">Reference proteome</keyword>
<organism evidence="1 2">
    <name type="scientific">Glonium stellatum</name>
    <dbReference type="NCBI Taxonomy" id="574774"/>
    <lineage>
        <taxon>Eukaryota</taxon>
        <taxon>Fungi</taxon>
        <taxon>Dikarya</taxon>
        <taxon>Ascomycota</taxon>
        <taxon>Pezizomycotina</taxon>
        <taxon>Dothideomycetes</taxon>
        <taxon>Pleosporomycetidae</taxon>
        <taxon>Gloniales</taxon>
        <taxon>Gloniaceae</taxon>
        <taxon>Glonium</taxon>
    </lineage>
</organism>
<dbReference type="AlphaFoldDB" id="A0A8E2F230"/>
<protein>
    <recommendedName>
        <fullName evidence="3">SnoaL-like domain-containing protein</fullName>
    </recommendedName>
</protein>
<sequence>MTTPRTEWPSTPIPEPIKHLLNKFYSLGDQKSDDASRQLGEDVFTPTGQIVVNKRTINGPAEIAVSNHGFWEGIKTRHHEVLKIYTCNDAADDLMLIGSVTWGFENGQIVEAGFCARAVIDDSYSEKPKLQLYQGWIDPSEMQDALKQQ</sequence>
<evidence type="ECO:0000313" key="2">
    <source>
        <dbReference type="Proteomes" id="UP000250140"/>
    </source>
</evidence>